<evidence type="ECO:0000256" key="2">
    <source>
        <dbReference type="SAM" id="Coils"/>
    </source>
</evidence>
<keyword evidence="2" id="KW-0175">Coiled coil</keyword>
<dbReference type="PRINTS" id="PR00622">
    <property type="entry name" value="HISTONEH3"/>
</dbReference>
<dbReference type="PANTHER" id="PTHR35992">
    <property type="entry name" value="CYTOMATRIX PROTEIN-LIKE PROTEIN"/>
    <property type="match status" value="1"/>
</dbReference>
<proteinExistence type="predicted"/>
<keyword evidence="1" id="KW-0007">Acetylation</keyword>
<accession>A0ABD3DBU5</accession>
<name>A0ABD3DBU5_9LAMI</name>
<dbReference type="PROSITE" id="PS00322">
    <property type="entry name" value="HISTONE_H3_1"/>
    <property type="match status" value="1"/>
</dbReference>
<feature type="compositionally biased region" description="Basic and acidic residues" evidence="3">
    <location>
        <begin position="103"/>
        <end position="120"/>
    </location>
</feature>
<feature type="coiled-coil region" evidence="2">
    <location>
        <begin position="171"/>
        <end position="233"/>
    </location>
</feature>
<evidence type="ECO:0000313" key="5">
    <source>
        <dbReference type="Proteomes" id="UP001632038"/>
    </source>
</evidence>
<feature type="region of interest" description="Disordered" evidence="3">
    <location>
        <begin position="103"/>
        <end position="123"/>
    </location>
</feature>
<evidence type="ECO:0000313" key="4">
    <source>
        <dbReference type="EMBL" id="KAL3639061.1"/>
    </source>
</evidence>
<feature type="region of interest" description="Disordered" evidence="3">
    <location>
        <begin position="234"/>
        <end position="314"/>
    </location>
</feature>
<dbReference type="EMBL" id="JAVIJP010000018">
    <property type="protein sequence ID" value="KAL3639061.1"/>
    <property type="molecule type" value="Genomic_DNA"/>
</dbReference>
<reference evidence="5" key="1">
    <citation type="journal article" date="2024" name="IScience">
        <title>Strigolactones Initiate the Formation of Haustorium-like Structures in Castilleja.</title>
        <authorList>
            <person name="Buerger M."/>
            <person name="Peterson D."/>
            <person name="Chory J."/>
        </authorList>
    </citation>
    <scope>NUCLEOTIDE SEQUENCE [LARGE SCALE GENOMIC DNA]</scope>
</reference>
<evidence type="ECO:0000256" key="3">
    <source>
        <dbReference type="SAM" id="MobiDB-lite"/>
    </source>
</evidence>
<dbReference type="PANTHER" id="PTHR35992:SF1">
    <property type="entry name" value="CYTOMATRIX PROTEIN-LIKE PROTEIN"/>
    <property type="match status" value="1"/>
</dbReference>
<sequence length="336" mass="37844">MTKGKSHEKASARENNWHKIFNTLVELSQKLQKDKKFLENRIKSLHGVICKMKVEYEVESTKSDLFLASSEKEAAIYKHRYDNADSQLVDLRQSFDYLSQKCEEPKNIPDDASNKAEGSRNKSLQNEVRKLKAEIEKCKSDKNTEILALLAEKKFIWNQFENMESKLTYDIKKKDDKVKRANEKVQLVLNRADELQASNEKLRTDLAKVESESARKNEEIIGLLKQIENLNAKVGPTETPSLRSCRGGRSSANEGGVIKVKKETNSSQTFGKMVHTKPSAHKSTGGKAPRKQLTTKGSSSNSSSSKRKAVEVITIPDSPKLFNSTFKVPKLKPSAT</sequence>
<gene>
    <name evidence="4" type="ORF">CASFOL_016968</name>
</gene>
<organism evidence="4 5">
    <name type="scientific">Castilleja foliolosa</name>
    <dbReference type="NCBI Taxonomy" id="1961234"/>
    <lineage>
        <taxon>Eukaryota</taxon>
        <taxon>Viridiplantae</taxon>
        <taxon>Streptophyta</taxon>
        <taxon>Embryophyta</taxon>
        <taxon>Tracheophyta</taxon>
        <taxon>Spermatophyta</taxon>
        <taxon>Magnoliopsida</taxon>
        <taxon>eudicotyledons</taxon>
        <taxon>Gunneridae</taxon>
        <taxon>Pentapetalae</taxon>
        <taxon>asterids</taxon>
        <taxon>lamiids</taxon>
        <taxon>Lamiales</taxon>
        <taxon>Orobanchaceae</taxon>
        <taxon>Pedicularideae</taxon>
        <taxon>Castillejinae</taxon>
        <taxon>Castilleja</taxon>
    </lineage>
</organism>
<dbReference type="InterPro" id="IPR000164">
    <property type="entry name" value="Histone_H3/CENP-A"/>
</dbReference>
<protein>
    <submittedName>
        <fullName evidence="4">Uncharacterized protein</fullName>
    </submittedName>
</protein>
<comment type="caution">
    <text evidence="4">The sequence shown here is derived from an EMBL/GenBank/DDBJ whole genome shotgun (WGS) entry which is preliminary data.</text>
</comment>
<dbReference type="AlphaFoldDB" id="A0ABD3DBU5"/>
<evidence type="ECO:0000256" key="1">
    <source>
        <dbReference type="ARBA" id="ARBA00022990"/>
    </source>
</evidence>
<keyword evidence="5" id="KW-1185">Reference proteome</keyword>
<dbReference type="Proteomes" id="UP001632038">
    <property type="component" value="Unassembled WGS sequence"/>
</dbReference>